<organism evidence="7 8">
    <name type="scientific">[Bacillus] enclensis</name>
    <dbReference type="NCBI Taxonomy" id="1402860"/>
    <lineage>
        <taxon>Bacteria</taxon>
        <taxon>Bacillati</taxon>
        <taxon>Bacillota</taxon>
        <taxon>Bacilli</taxon>
        <taxon>Bacillales</taxon>
        <taxon>Bacillaceae</taxon>
        <taxon>Rossellomorea</taxon>
    </lineage>
</organism>
<dbReference type="InterPro" id="IPR053149">
    <property type="entry name" value="TPK"/>
</dbReference>
<dbReference type="PANTHER" id="PTHR41299">
    <property type="entry name" value="THIAMINE PYROPHOSPHOKINASE"/>
    <property type="match status" value="1"/>
</dbReference>
<evidence type="ECO:0000256" key="1">
    <source>
        <dbReference type="ARBA" id="ARBA00022679"/>
    </source>
</evidence>
<dbReference type="GO" id="GO:0004788">
    <property type="term" value="F:thiamine diphosphokinase activity"/>
    <property type="evidence" value="ECO:0007669"/>
    <property type="project" value="UniProtKB-UniRule"/>
</dbReference>
<keyword evidence="4" id="KW-0067">ATP-binding</keyword>
<dbReference type="GO" id="GO:0030975">
    <property type="term" value="F:thiamine binding"/>
    <property type="evidence" value="ECO:0007669"/>
    <property type="project" value="InterPro"/>
</dbReference>
<dbReference type="NCBIfam" id="TIGR01378">
    <property type="entry name" value="thi_PPkinase"/>
    <property type="match status" value="1"/>
</dbReference>
<dbReference type="InterPro" id="IPR036759">
    <property type="entry name" value="TPK_catalytic_sf"/>
</dbReference>
<dbReference type="Pfam" id="PF04265">
    <property type="entry name" value="TPK_B1_binding"/>
    <property type="match status" value="1"/>
</dbReference>
<dbReference type="InterPro" id="IPR007373">
    <property type="entry name" value="Thiamin_PyroPKinase_B1-bd"/>
</dbReference>
<dbReference type="AlphaFoldDB" id="A0A0V8HJ79"/>
<dbReference type="Proteomes" id="UP000181997">
    <property type="component" value="Unassembled WGS sequence"/>
</dbReference>
<dbReference type="GO" id="GO:0009229">
    <property type="term" value="P:thiamine diphosphate biosynthetic process"/>
    <property type="evidence" value="ECO:0007669"/>
    <property type="project" value="InterPro"/>
</dbReference>
<evidence type="ECO:0000256" key="3">
    <source>
        <dbReference type="ARBA" id="ARBA00022777"/>
    </source>
</evidence>
<dbReference type="InterPro" id="IPR036371">
    <property type="entry name" value="TPK_B1-bd_sf"/>
</dbReference>
<accession>A0A0V8HJ79</accession>
<dbReference type="PANTHER" id="PTHR41299:SF1">
    <property type="entry name" value="THIAMINE PYROPHOSPHOKINASE"/>
    <property type="match status" value="1"/>
</dbReference>
<reference evidence="8" key="1">
    <citation type="submission" date="2016-08" db="EMBL/GenBank/DDBJ databases">
        <authorList>
            <person name="Varghese N."/>
            <person name="Submissions Spin"/>
        </authorList>
    </citation>
    <scope>NUCLEOTIDE SEQUENCE [LARGE SCALE GENOMIC DNA]</scope>
    <source>
        <strain evidence="8">SGD-1123</strain>
    </source>
</reference>
<protein>
    <recommendedName>
        <fullName evidence="5">Thiamine diphosphokinase</fullName>
        <ecNumber evidence="5">2.7.6.2</ecNumber>
    </recommendedName>
</protein>
<dbReference type="EC" id="2.7.6.2" evidence="5"/>
<dbReference type="SUPFAM" id="SSF63862">
    <property type="entry name" value="Thiamin pyrophosphokinase, substrate-binding domain"/>
    <property type="match status" value="1"/>
</dbReference>
<keyword evidence="8" id="KW-1185">Reference proteome</keyword>
<dbReference type="RefSeq" id="WP_058298391.1">
    <property type="nucleotide sequence ID" value="NZ_FMAU01000002.1"/>
</dbReference>
<dbReference type="Pfam" id="PF04263">
    <property type="entry name" value="TPK_catalytic"/>
    <property type="match status" value="1"/>
</dbReference>
<gene>
    <name evidence="7" type="ORF">GA0061094_2111</name>
</gene>
<evidence type="ECO:0000259" key="6">
    <source>
        <dbReference type="SMART" id="SM00983"/>
    </source>
</evidence>
<proteinExistence type="predicted"/>
<dbReference type="GO" id="GO:0016301">
    <property type="term" value="F:kinase activity"/>
    <property type="evidence" value="ECO:0007669"/>
    <property type="project" value="UniProtKB-KW"/>
</dbReference>
<dbReference type="Gene3D" id="3.40.50.10240">
    <property type="entry name" value="Thiamin pyrophosphokinase, catalytic domain"/>
    <property type="match status" value="1"/>
</dbReference>
<evidence type="ECO:0000256" key="5">
    <source>
        <dbReference type="NCBIfam" id="TIGR01378"/>
    </source>
</evidence>
<keyword evidence="1" id="KW-0808">Transferase</keyword>
<evidence type="ECO:0000313" key="8">
    <source>
        <dbReference type="Proteomes" id="UP000181997"/>
    </source>
</evidence>
<sequence length="218" mass="24215">MEFCIVAGGPERYLPDLKKFNNTNVKWVGVDRGVFTLLENGLEAEGAFGDFDSVSSAEWSLITDRVEKVNTYKPEKDETDLELALNWVLGQNPDSIKIFGATGGRLDHFMGNVQLLMQPTLIDSGIKSELIDVQNRLWVVKAGEHEVIELPSHQYISFVPMTGSVEDLTLTGFKYPLKNRNIFRGSTLCISNELIQSSGTFSFTNGILMVVRSSDSTS</sequence>
<name>A0A0V8HJ79_9BACI</name>
<dbReference type="CDD" id="cd07995">
    <property type="entry name" value="TPK"/>
    <property type="match status" value="1"/>
</dbReference>
<keyword evidence="2" id="KW-0547">Nucleotide-binding</keyword>
<evidence type="ECO:0000313" key="7">
    <source>
        <dbReference type="EMBL" id="SCC05102.1"/>
    </source>
</evidence>
<evidence type="ECO:0000256" key="4">
    <source>
        <dbReference type="ARBA" id="ARBA00022840"/>
    </source>
</evidence>
<dbReference type="GO" id="GO:0005524">
    <property type="term" value="F:ATP binding"/>
    <property type="evidence" value="ECO:0007669"/>
    <property type="project" value="UniProtKB-KW"/>
</dbReference>
<dbReference type="InterPro" id="IPR006282">
    <property type="entry name" value="Thi_PPkinase"/>
</dbReference>
<keyword evidence="3 7" id="KW-0418">Kinase</keyword>
<dbReference type="InterPro" id="IPR007371">
    <property type="entry name" value="TPK_catalytic"/>
</dbReference>
<feature type="domain" description="Thiamin pyrophosphokinase thiamin-binding" evidence="6">
    <location>
        <begin position="143"/>
        <end position="209"/>
    </location>
</feature>
<dbReference type="SMART" id="SM00983">
    <property type="entry name" value="TPK_B1_binding"/>
    <property type="match status" value="1"/>
</dbReference>
<dbReference type="GO" id="GO:0006772">
    <property type="term" value="P:thiamine metabolic process"/>
    <property type="evidence" value="ECO:0007669"/>
    <property type="project" value="UniProtKB-UniRule"/>
</dbReference>
<dbReference type="SUPFAM" id="SSF63999">
    <property type="entry name" value="Thiamin pyrophosphokinase, catalytic domain"/>
    <property type="match status" value="1"/>
</dbReference>
<dbReference type="EMBL" id="FMAU01000002">
    <property type="protein sequence ID" value="SCC05102.1"/>
    <property type="molecule type" value="Genomic_DNA"/>
</dbReference>
<evidence type="ECO:0000256" key="2">
    <source>
        <dbReference type="ARBA" id="ARBA00022741"/>
    </source>
</evidence>
<dbReference type="OrthoDB" id="9804377at2"/>